<dbReference type="SUPFAM" id="SSF48403">
    <property type="entry name" value="Ankyrin repeat"/>
    <property type="match status" value="1"/>
</dbReference>
<accession>A0A8T2Z8Q1</accession>
<organism evidence="4 5">
    <name type="scientific">Populus deltoides</name>
    <name type="common">Eastern poplar</name>
    <name type="synonym">Eastern cottonwood</name>
    <dbReference type="NCBI Taxonomy" id="3696"/>
    <lineage>
        <taxon>Eukaryota</taxon>
        <taxon>Viridiplantae</taxon>
        <taxon>Streptophyta</taxon>
        <taxon>Embryophyta</taxon>
        <taxon>Tracheophyta</taxon>
        <taxon>Spermatophyta</taxon>
        <taxon>Magnoliopsida</taxon>
        <taxon>eudicotyledons</taxon>
        <taxon>Gunneridae</taxon>
        <taxon>Pentapetalae</taxon>
        <taxon>rosids</taxon>
        <taxon>fabids</taxon>
        <taxon>Malpighiales</taxon>
        <taxon>Salicaceae</taxon>
        <taxon>Saliceae</taxon>
        <taxon>Populus</taxon>
    </lineage>
</organism>
<evidence type="ECO:0000256" key="1">
    <source>
        <dbReference type="ARBA" id="ARBA00022737"/>
    </source>
</evidence>
<evidence type="ECO:0000313" key="5">
    <source>
        <dbReference type="Proteomes" id="UP000807159"/>
    </source>
</evidence>
<name>A0A8T2Z8Q1_POPDE</name>
<dbReference type="PANTHER" id="PTHR24171:SF8">
    <property type="entry name" value="BRCA1-ASSOCIATED RING DOMAIN PROTEIN 1"/>
    <property type="match status" value="1"/>
</dbReference>
<dbReference type="Pfam" id="PF12796">
    <property type="entry name" value="Ank_2"/>
    <property type="match status" value="1"/>
</dbReference>
<reference evidence="4" key="1">
    <citation type="journal article" date="2021" name="J. Hered.">
        <title>Genome Assembly of Salicaceae Populus deltoides (Eastern Cottonwood) I-69 Based on Nanopore Sequencing and Hi-C Technologies.</title>
        <authorList>
            <person name="Bai S."/>
            <person name="Wu H."/>
            <person name="Zhang J."/>
            <person name="Pan Z."/>
            <person name="Zhao W."/>
            <person name="Li Z."/>
            <person name="Tong C."/>
        </authorList>
    </citation>
    <scope>NUCLEOTIDE SEQUENCE</scope>
    <source>
        <tissue evidence="4">Leaf</tissue>
    </source>
</reference>
<dbReference type="GO" id="GO:0004842">
    <property type="term" value="F:ubiquitin-protein transferase activity"/>
    <property type="evidence" value="ECO:0007669"/>
    <property type="project" value="TreeGrafter"/>
</dbReference>
<dbReference type="PROSITE" id="PS50297">
    <property type="entry name" value="ANK_REP_REGION"/>
    <property type="match status" value="2"/>
</dbReference>
<keyword evidence="1" id="KW-0677">Repeat</keyword>
<dbReference type="AlphaFoldDB" id="A0A8T2Z8Q1"/>
<feature type="repeat" description="ANK" evidence="3">
    <location>
        <begin position="32"/>
        <end position="64"/>
    </location>
</feature>
<dbReference type="GO" id="GO:0085020">
    <property type="term" value="P:protein K6-linked ubiquitination"/>
    <property type="evidence" value="ECO:0007669"/>
    <property type="project" value="TreeGrafter"/>
</dbReference>
<dbReference type="EMBL" id="JACEGQ020000003">
    <property type="protein sequence ID" value="KAH8513710.1"/>
    <property type="molecule type" value="Genomic_DNA"/>
</dbReference>
<feature type="repeat" description="ANK" evidence="3">
    <location>
        <begin position="69"/>
        <end position="101"/>
    </location>
</feature>
<dbReference type="InterPro" id="IPR036770">
    <property type="entry name" value="Ankyrin_rpt-contain_sf"/>
</dbReference>
<evidence type="ECO:0008006" key="6">
    <source>
        <dbReference type="Google" id="ProtNLM"/>
    </source>
</evidence>
<dbReference type="Gene3D" id="1.25.40.20">
    <property type="entry name" value="Ankyrin repeat-containing domain"/>
    <property type="match status" value="1"/>
</dbReference>
<evidence type="ECO:0000256" key="2">
    <source>
        <dbReference type="ARBA" id="ARBA00023043"/>
    </source>
</evidence>
<evidence type="ECO:0000256" key="3">
    <source>
        <dbReference type="PROSITE-ProRule" id="PRU00023"/>
    </source>
</evidence>
<dbReference type="PROSITE" id="PS50088">
    <property type="entry name" value="ANK_REPEAT"/>
    <property type="match status" value="2"/>
</dbReference>
<comment type="caution">
    <text evidence="4">The sequence shown here is derived from an EMBL/GenBank/DDBJ whole genome shotgun (WGS) entry which is preliminary data.</text>
</comment>
<dbReference type="InterPro" id="IPR002110">
    <property type="entry name" value="Ankyrin_rpt"/>
</dbReference>
<dbReference type="Proteomes" id="UP000807159">
    <property type="component" value="Chromosome 3"/>
</dbReference>
<keyword evidence="5" id="KW-1185">Reference proteome</keyword>
<evidence type="ECO:0000313" key="4">
    <source>
        <dbReference type="EMBL" id="KAH8513710.1"/>
    </source>
</evidence>
<dbReference type="PANTHER" id="PTHR24171">
    <property type="entry name" value="ANKYRIN REPEAT DOMAIN-CONTAINING PROTEIN 39-RELATED"/>
    <property type="match status" value="1"/>
</dbReference>
<gene>
    <name evidence="4" type="ORF">H0E87_006828</name>
</gene>
<sequence length="141" mass="15549">MPQEASVAVSLRRNLSRRRSSRSVGDVDRDDRGWNLLHIGARKGDLKQVKRLLDEGMDVNVPAWGPKSKGLTPLHLAAQGGHLEIMAELLERGANIDARTLGACGCKHFPLIGESFHVSSTLLPLQPFLFFFSTFCCDYGC</sequence>
<proteinExistence type="predicted"/>
<protein>
    <recommendedName>
        <fullName evidence="6">Ankyrin repeat family protein</fullName>
    </recommendedName>
</protein>
<keyword evidence="2 3" id="KW-0040">ANK repeat</keyword>
<dbReference type="SMART" id="SM00248">
    <property type="entry name" value="ANK"/>
    <property type="match status" value="2"/>
</dbReference>